<feature type="region of interest" description="Disordered" evidence="1">
    <location>
        <begin position="746"/>
        <end position="782"/>
    </location>
</feature>
<feature type="compositionally biased region" description="Basic and acidic residues" evidence="1">
    <location>
        <begin position="61"/>
        <end position="79"/>
    </location>
</feature>
<evidence type="ECO:0008006" key="4">
    <source>
        <dbReference type="Google" id="ProtNLM"/>
    </source>
</evidence>
<organism evidence="2">
    <name type="scientific">Beihai blue swimmer crab virus 3</name>
    <dbReference type="NCBI Taxonomy" id="1922370"/>
    <lineage>
        <taxon>Viruses</taxon>
        <taxon>Riboviria</taxon>
        <taxon>Orthornavirae</taxon>
        <taxon>Duplornaviricota</taxon>
        <taxon>Chrymotiviricetes</taxon>
        <taxon>Ghabrivirales</taxon>
        <taxon>Alphatotivirineae</taxon>
        <taxon>Orthototiviridae</taxon>
        <taxon>Totivirus</taxon>
        <taxon>Totivirus jyuroku</taxon>
    </lineage>
</organism>
<evidence type="ECO:0000313" key="3">
    <source>
        <dbReference type="Proteomes" id="UP000204155"/>
    </source>
</evidence>
<dbReference type="KEGG" id="vg:30745533"/>
<dbReference type="RefSeq" id="YP_009333275.1">
    <property type="nucleotide sequence ID" value="NC_032465.1"/>
</dbReference>
<dbReference type="SUPFAM" id="SSF82856">
    <property type="entry name" value="L-A virus major coat protein"/>
    <property type="match status" value="1"/>
</dbReference>
<dbReference type="Proteomes" id="UP000204155">
    <property type="component" value="Segment"/>
</dbReference>
<dbReference type="GeneID" id="30745533"/>
<name>A0A1L3KFC4_9VIRU</name>
<sequence>MSHTYSVEHESKCGGKLYTGTVDGSVEFSVVGLGKGDFSMQLQTRPSEEDLKREAARRELVKQKKEKKDNKSTRVEKLGHALKHLSVSKQDENSSSSSLPHMRAVMSELTPLEPSLVQVCKVSQHRFMGFLDGLNAELIDSSGAFNSDLLGEQLRKLPGYNKRDYDDMQVWLAAVDKCQGESHARLLYNMACSITRAQLVQNSTLYNSERRTGSVLGYTHFDSHTISSQYEHGPGLVEVNMYADVSRPATVTVVDRDSFRGEHVSHLHIPNKTAKQIAFVLGHSGKREVKDSAFNFEFGIPDLGVKNVSYTDKVEPDQVLDYFVQDTLALDLSRYSIAEMTAALQVYIKSMRLEAEYLVVCEVMNLSGFFPLPDTREGTWWSRFRVQVCLPEFFSLRSAHPMMVEGSPYTIEKIGAHTTSISQQNSYRSMIDYAVMNYRIMLGVYEKVRRVAEGIDSFGPDSAAHDVPYEYLSVFESTELESGLVPGYGVNYNAEEIARAYADGDVKYYYYETDPDSYAAHMKDNDVLPAHKGELCAGNTTSVPPPTSLVPLYGACPAELLAYQYMNGGRIEAFDQSKGAAEYFSYQEMMLVANFLRLNRTDSTWQEVQRGCDTEVFTGAMSKVTHAPFYYDDPMVQYLNTSTRKRDPESRSCGPGYQSICTYGLQVAYRALWSGVKSYRRFTVSYRGVRANRRSRPLEFKVAGSATYHKFVGGAPLTSPEQDHLGESNFHKVQKAAPAVGPSTIVHNTASTQDTGDQHAAEISQDLPEQTPPVEEGGSGKQ</sequence>
<feature type="region of interest" description="Disordered" evidence="1">
    <location>
        <begin position="61"/>
        <end position="99"/>
    </location>
</feature>
<accession>A0A1L3KFC4</accession>
<dbReference type="Gene3D" id="3.90.1840.10">
    <property type="entry name" value="Major capsid protein"/>
    <property type="match status" value="1"/>
</dbReference>
<feature type="compositionally biased region" description="Polar residues" evidence="1">
    <location>
        <begin position="746"/>
        <end position="755"/>
    </location>
</feature>
<keyword evidence="3" id="KW-1185">Reference proteome</keyword>
<proteinExistence type="predicted"/>
<protein>
    <recommendedName>
        <fullName evidence="4">Capsid protein</fullName>
    </recommendedName>
</protein>
<dbReference type="EMBL" id="KX882997">
    <property type="protein sequence ID" value="APG76075.1"/>
    <property type="molecule type" value="Genomic_RNA"/>
</dbReference>
<dbReference type="InterPro" id="IPR036332">
    <property type="entry name" value="Major_coat_LA-virus_sf"/>
</dbReference>
<evidence type="ECO:0000313" key="2">
    <source>
        <dbReference type="EMBL" id="APG76075.1"/>
    </source>
</evidence>
<evidence type="ECO:0000256" key="1">
    <source>
        <dbReference type="SAM" id="MobiDB-lite"/>
    </source>
</evidence>
<reference evidence="2" key="1">
    <citation type="journal article" date="2016" name="Nature">
        <title>Redefining the invertebrate RNA virosphere.</title>
        <authorList>
            <person name="Shi M."/>
            <person name="Lin X.D."/>
            <person name="Tian J.H."/>
            <person name="Chen L.J."/>
            <person name="Chen X."/>
            <person name="Li C.X."/>
            <person name="Qin X.C."/>
            <person name="Li J."/>
            <person name="Cao J.P."/>
            <person name="Eden J.S."/>
            <person name="Buchmann J."/>
            <person name="Wang W."/>
            <person name="Xu J."/>
            <person name="Holmes E.C."/>
            <person name="Zhang Y.Z."/>
        </authorList>
    </citation>
    <scope>NUCLEOTIDE SEQUENCE [LARGE SCALE GENOMIC DNA]</scope>
    <source>
        <strain evidence="2">YYSZX17757</strain>
    </source>
</reference>